<dbReference type="AlphaFoldDB" id="A0A918GX49"/>
<dbReference type="Proteomes" id="UP000619486">
    <property type="component" value="Unassembled WGS sequence"/>
</dbReference>
<accession>A0A918GX49</accession>
<sequence>MATILAASTLGLALFAGSTPAAAEAAPHDPWVYSWGPNGAGQLGNGTTTERLNPGPVLNLARADVKSIAAGGLDANTAFAVTLLKNGTVKSWGKNAYGQLGNGTTNDQTVPASVVGLTGVEAVAAGRHHALALKDGRVLAWGRNDVGQLGNGNFGTGTPEVTAKSPVDVQSLENVTAIAAGAEYSLALRADGTVWAWGSNVWGTLGNGKSGKDTPAAPNHNTPQQVPGLTGITDIAAGAWHALALTKDHTVKAWGYNSSGQIGNDAFSSTVPVSTPTDVKDFGRAVALAAGGHHTLALLDNGTVKAWGANASEQLGERQDQPPAPTFRTTPVLVKGLTSVKELAAGYATSLAVLEDGSVVAWGSNSNGQLGDGTKTNSRTPVMVLPPGSGINHLAAARDAYSVYAY</sequence>
<protein>
    <recommendedName>
        <fullName evidence="3">RCC1-like domain-containing protein</fullName>
    </recommendedName>
</protein>
<dbReference type="InterPro" id="IPR051709">
    <property type="entry name" value="Ub-ligase/GTPase-reg"/>
</dbReference>
<dbReference type="InterPro" id="IPR000408">
    <property type="entry name" value="Reg_chr_condens"/>
</dbReference>
<dbReference type="EMBL" id="BMQQ01000002">
    <property type="protein sequence ID" value="GGT18047.1"/>
    <property type="molecule type" value="Genomic_DNA"/>
</dbReference>
<keyword evidence="1" id="KW-0677">Repeat</keyword>
<dbReference type="PANTHER" id="PTHR45622:SF70">
    <property type="entry name" value="SECRETION-REGULATING GUANINE NUCLEOTIDE EXCHANGE FACTOR"/>
    <property type="match status" value="1"/>
</dbReference>
<evidence type="ECO:0000313" key="4">
    <source>
        <dbReference type="EMBL" id="GGT18047.1"/>
    </source>
</evidence>
<dbReference type="InterPro" id="IPR058923">
    <property type="entry name" value="RCC1-like_dom"/>
</dbReference>
<name>A0A918GX49_9ACTN</name>
<dbReference type="InterPro" id="IPR009091">
    <property type="entry name" value="RCC1/BLIP-II"/>
</dbReference>
<keyword evidence="2" id="KW-0732">Signal</keyword>
<dbReference type="PANTHER" id="PTHR45622">
    <property type="entry name" value="UBIQUITIN-PROTEIN LIGASE E3A-RELATED"/>
    <property type="match status" value="1"/>
</dbReference>
<comment type="caution">
    <text evidence="4">The sequence shown here is derived from an EMBL/GenBank/DDBJ whole genome shotgun (WGS) entry which is preliminary data.</text>
</comment>
<reference evidence="4" key="1">
    <citation type="journal article" date="2014" name="Int. J. Syst. Evol. Microbiol.">
        <title>Complete genome sequence of Corynebacterium casei LMG S-19264T (=DSM 44701T), isolated from a smear-ripened cheese.</title>
        <authorList>
            <consortium name="US DOE Joint Genome Institute (JGI-PGF)"/>
            <person name="Walter F."/>
            <person name="Albersmeier A."/>
            <person name="Kalinowski J."/>
            <person name="Ruckert C."/>
        </authorList>
    </citation>
    <scope>NUCLEOTIDE SEQUENCE</scope>
    <source>
        <strain evidence="4">JCM 3172</strain>
    </source>
</reference>
<dbReference type="SUPFAM" id="SSF50985">
    <property type="entry name" value="RCC1/BLIP-II"/>
    <property type="match status" value="2"/>
</dbReference>
<dbReference type="PROSITE" id="PS50012">
    <property type="entry name" value="RCC1_3"/>
    <property type="match status" value="7"/>
</dbReference>
<dbReference type="Gene3D" id="2.130.10.30">
    <property type="entry name" value="Regulator of chromosome condensation 1/beta-lactamase-inhibitor protein II"/>
    <property type="match status" value="2"/>
</dbReference>
<keyword evidence="5" id="KW-1185">Reference proteome</keyword>
<evidence type="ECO:0000256" key="2">
    <source>
        <dbReference type="SAM" id="SignalP"/>
    </source>
</evidence>
<dbReference type="Pfam" id="PF25390">
    <property type="entry name" value="WD40_RLD"/>
    <property type="match status" value="1"/>
</dbReference>
<dbReference type="PRINTS" id="PR00633">
    <property type="entry name" value="RCCNDNSATION"/>
</dbReference>
<reference evidence="4" key="2">
    <citation type="submission" date="2020-09" db="EMBL/GenBank/DDBJ databases">
        <authorList>
            <person name="Sun Q."/>
            <person name="Ohkuma M."/>
        </authorList>
    </citation>
    <scope>NUCLEOTIDE SEQUENCE</scope>
    <source>
        <strain evidence="4">JCM 3172</strain>
    </source>
</reference>
<feature type="signal peptide" evidence="2">
    <location>
        <begin position="1"/>
        <end position="23"/>
    </location>
</feature>
<evidence type="ECO:0000259" key="3">
    <source>
        <dbReference type="Pfam" id="PF25390"/>
    </source>
</evidence>
<evidence type="ECO:0000256" key="1">
    <source>
        <dbReference type="ARBA" id="ARBA00022737"/>
    </source>
</evidence>
<gene>
    <name evidence="4" type="ORF">GCM10014713_08560</name>
</gene>
<feature type="chain" id="PRO_5039664863" description="RCC1-like domain-containing protein" evidence="2">
    <location>
        <begin position="24"/>
        <end position="406"/>
    </location>
</feature>
<proteinExistence type="predicted"/>
<organism evidence="4 5">
    <name type="scientific">Streptomyces purpureus</name>
    <dbReference type="NCBI Taxonomy" id="1951"/>
    <lineage>
        <taxon>Bacteria</taxon>
        <taxon>Bacillati</taxon>
        <taxon>Actinomycetota</taxon>
        <taxon>Actinomycetes</taxon>
        <taxon>Kitasatosporales</taxon>
        <taxon>Streptomycetaceae</taxon>
        <taxon>Streptomyces</taxon>
    </lineage>
</organism>
<dbReference type="PROSITE" id="PS00626">
    <property type="entry name" value="RCC1_2"/>
    <property type="match status" value="2"/>
</dbReference>
<feature type="domain" description="RCC1-like" evidence="3">
    <location>
        <begin position="32"/>
        <end position="385"/>
    </location>
</feature>
<evidence type="ECO:0000313" key="5">
    <source>
        <dbReference type="Proteomes" id="UP000619486"/>
    </source>
</evidence>